<evidence type="ECO:0000313" key="9">
    <source>
        <dbReference type="Proteomes" id="UP001201980"/>
    </source>
</evidence>
<dbReference type="Proteomes" id="UP001201980">
    <property type="component" value="Unassembled WGS sequence"/>
</dbReference>
<dbReference type="Gene3D" id="3.90.1150.10">
    <property type="entry name" value="Aspartate Aminotransferase, domain 1"/>
    <property type="match status" value="1"/>
</dbReference>
<gene>
    <name evidence="8" type="ORF">MKZ38_005321</name>
</gene>
<dbReference type="InterPro" id="IPR015424">
    <property type="entry name" value="PyrdxlP-dep_Trfase"/>
</dbReference>
<evidence type="ECO:0000256" key="4">
    <source>
        <dbReference type="ARBA" id="ARBA00022898"/>
    </source>
</evidence>
<dbReference type="AlphaFoldDB" id="A0AAD5RKJ9"/>
<keyword evidence="5 7" id="KW-0456">Lyase</keyword>
<dbReference type="PRINTS" id="PR00800">
    <property type="entry name" value="YHDCRBOXLASE"/>
</dbReference>
<dbReference type="Gene3D" id="1.20.1340.10">
    <property type="entry name" value="dopa decarboxylase, N-terminal domain"/>
    <property type="match status" value="1"/>
</dbReference>
<evidence type="ECO:0000256" key="2">
    <source>
        <dbReference type="ARBA" id="ARBA00009533"/>
    </source>
</evidence>
<dbReference type="GO" id="GO:0006520">
    <property type="term" value="P:amino acid metabolic process"/>
    <property type="evidence" value="ECO:0007669"/>
    <property type="project" value="InterPro"/>
</dbReference>
<comment type="similarity">
    <text evidence="2 7">Belongs to the group II decarboxylase family.</text>
</comment>
<dbReference type="GO" id="GO:0019752">
    <property type="term" value="P:carboxylic acid metabolic process"/>
    <property type="evidence" value="ECO:0007669"/>
    <property type="project" value="InterPro"/>
</dbReference>
<dbReference type="InterPro" id="IPR010977">
    <property type="entry name" value="Aromatic_deC"/>
</dbReference>
<evidence type="ECO:0000256" key="7">
    <source>
        <dbReference type="RuleBase" id="RU000382"/>
    </source>
</evidence>
<dbReference type="InterPro" id="IPR002129">
    <property type="entry name" value="PyrdxlP-dep_de-COase"/>
</dbReference>
<dbReference type="InterPro" id="IPR015421">
    <property type="entry name" value="PyrdxlP-dep_Trfase_major"/>
</dbReference>
<dbReference type="GO" id="GO:0030170">
    <property type="term" value="F:pyridoxal phosphate binding"/>
    <property type="evidence" value="ECO:0007669"/>
    <property type="project" value="InterPro"/>
</dbReference>
<proteinExistence type="inferred from homology"/>
<comment type="cofactor">
    <cofactor evidence="1 6 7">
        <name>pyridoxal 5'-phosphate</name>
        <dbReference type="ChEBI" id="CHEBI:597326"/>
    </cofactor>
</comment>
<evidence type="ECO:0000256" key="3">
    <source>
        <dbReference type="ARBA" id="ARBA00022793"/>
    </source>
</evidence>
<name>A0AAD5RKJ9_9PEZI</name>
<dbReference type="Pfam" id="PF00282">
    <property type="entry name" value="Pyridoxal_deC"/>
    <property type="match status" value="1"/>
</dbReference>
<evidence type="ECO:0000256" key="1">
    <source>
        <dbReference type="ARBA" id="ARBA00001933"/>
    </source>
</evidence>
<evidence type="ECO:0000256" key="5">
    <source>
        <dbReference type="ARBA" id="ARBA00023239"/>
    </source>
</evidence>
<dbReference type="GO" id="GO:0005737">
    <property type="term" value="C:cytoplasm"/>
    <property type="evidence" value="ECO:0007669"/>
    <property type="project" value="TreeGrafter"/>
</dbReference>
<keyword evidence="3" id="KW-0210">Decarboxylase</keyword>
<dbReference type="EMBL" id="JAKWBI020000319">
    <property type="protein sequence ID" value="KAJ2896669.1"/>
    <property type="molecule type" value="Genomic_DNA"/>
</dbReference>
<evidence type="ECO:0000313" key="8">
    <source>
        <dbReference type="EMBL" id="KAJ2896669.1"/>
    </source>
</evidence>
<dbReference type="InterPro" id="IPR015422">
    <property type="entry name" value="PyrdxlP-dep_Trfase_small"/>
</dbReference>
<comment type="caution">
    <text evidence="8">The sequence shown here is derived from an EMBL/GenBank/DDBJ whole genome shotgun (WGS) entry which is preliminary data.</text>
</comment>
<protein>
    <recommendedName>
        <fullName evidence="10">Aromatic-L-amino-acid decarboxylase</fullName>
    </recommendedName>
</protein>
<feature type="modified residue" description="N6-(pyridoxal phosphate)lysine" evidence="6">
    <location>
        <position position="334"/>
    </location>
</feature>
<evidence type="ECO:0008006" key="10">
    <source>
        <dbReference type="Google" id="ProtNLM"/>
    </source>
</evidence>
<dbReference type="PANTHER" id="PTHR11999:SF70">
    <property type="entry name" value="MIP05841P"/>
    <property type="match status" value="1"/>
</dbReference>
<accession>A0AAD5RKJ9</accession>
<dbReference type="Gene3D" id="3.40.640.10">
    <property type="entry name" value="Type I PLP-dependent aspartate aminotransferase-like (Major domain)"/>
    <property type="match status" value="1"/>
</dbReference>
<organism evidence="8 9">
    <name type="scientific">Zalerion maritima</name>
    <dbReference type="NCBI Taxonomy" id="339359"/>
    <lineage>
        <taxon>Eukaryota</taxon>
        <taxon>Fungi</taxon>
        <taxon>Dikarya</taxon>
        <taxon>Ascomycota</taxon>
        <taxon>Pezizomycotina</taxon>
        <taxon>Sordariomycetes</taxon>
        <taxon>Lulworthiomycetidae</taxon>
        <taxon>Lulworthiales</taxon>
        <taxon>Lulworthiaceae</taxon>
        <taxon>Zalerion</taxon>
    </lineage>
</organism>
<dbReference type="GO" id="GO:0016831">
    <property type="term" value="F:carboxy-lyase activity"/>
    <property type="evidence" value="ECO:0007669"/>
    <property type="project" value="UniProtKB-KW"/>
</dbReference>
<dbReference type="PANTHER" id="PTHR11999">
    <property type="entry name" value="GROUP II PYRIDOXAL-5-PHOSPHATE DECARBOXYLASE"/>
    <property type="match status" value="1"/>
</dbReference>
<keyword evidence="9" id="KW-1185">Reference proteome</keyword>
<dbReference type="SUPFAM" id="SSF53383">
    <property type="entry name" value="PLP-dependent transferases"/>
    <property type="match status" value="1"/>
</dbReference>
<evidence type="ECO:0000256" key="6">
    <source>
        <dbReference type="PIRSR" id="PIRSR602129-50"/>
    </source>
</evidence>
<sequence>MDSKEFKEAAISSIEEITNYYETIPTRRVVSSVSPGYLRTLLPQSAPQDPEPWSSIQSDIESKIMPGITHWQHPNFMAFFPASSSYPGMLGEMWSAALNGAAFNWICSPAVTELETIVLDWLAKSLGLPERYLSTGKTGGGGVIHGTASEAIVTVLVAARDKYLRESTAHLEGGGKEEEREDEMMRKRSRLVALASGATHSSAKKAALIAGVRFHPIPVGAETGWALTGRAVGDAIEELRARGLEPFFLAATMGTTDTCAVDDFGGICSAVRELAPGRAGEDGRAGMWVHVDAAYAGVSLMLPEVREMAPLEALLAGEKDEGCPVLSINTNMHKWGLVNFDCSTLWVMNRTHLTDYLTVMPAYLRNQYSDSGLVTDYRDWQIPLGRRFRSLKLWFVLRTYGIKGLQEHFRKGIRLGELFASLVTEEGGKGRDLFEIVTGPAFALTVFRVKGKDREERNRRTKEVYERVNAGGEIYITSTVLGGDFAIRVVASTPFVEEEHVRNAFAILVRTAEEVAKEEGGSG</sequence>
<reference evidence="8" key="1">
    <citation type="submission" date="2022-07" db="EMBL/GenBank/DDBJ databases">
        <title>Draft genome sequence of Zalerion maritima ATCC 34329, a (micro)plastics degrading marine fungus.</title>
        <authorList>
            <person name="Paco A."/>
            <person name="Goncalves M.F.M."/>
            <person name="Rocha-Santos T.A.P."/>
            <person name="Alves A."/>
        </authorList>
    </citation>
    <scope>NUCLEOTIDE SEQUENCE</scope>
    <source>
        <strain evidence="8">ATCC 34329</strain>
    </source>
</reference>
<keyword evidence="4 6" id="KW-0663">Pyridoxal phosphate</keyword>